<dbReference type="InterPro" id="IPR021861">
    <property type="entry name" value="THO_THOC1"/>
</dbReference>
<dbReference type="EMBL" id="CALNXI010000432">
    <property type="protein sequence ID" value="CAH3027032.1"/>
    <property type="molecule type" value="Genomic_DNA"/>
</dbReference>
<reference evidence="2 3" key="1">
    <citation type="submission" date="2022-05" db="EMBL/GenBank/DDBJ databases">
        <authorList>
            <consortium name="Genoscope - CEA"/>
            <person name="William W."/>
        </authorList>
    </citation>
    <scope>NUCLEOTIDE SEQUENCE [LARGE SCALE GENOMIC DNA]</scope>
</reference>
<dbReference type="PANTHER" id="PTHR13265">
    <property type="entry name" value="THO COMPLEX SUBUNIT 1"/>
    <property type="match status" value="1"/>
</dbReference>
<gene>
    <name evidence="2" type="ORF">PEVE_00030533</name>
</gene>
<comment type="caution">
    <text evidence="2">The sequence shown here is derived from an EMBL/GenBank/DDBJ whole genome shotgun (WGS) entry which is preliminary data.</text>
</comment>
<evidence type="ECO:0000313" key="2">
    <source>
        <dbReference type="EMBL" id="CAH3027032.1"/>
    </source>
</evidence>
<organism evidence="2 3">
    <name type="scientific">Porites evermanni</name>
    <dbReference type="NCBI Taxonomy" id="104178"/>
    <lineage>
        <taxon>Eukaryota</taxon>
        <taxon>Metazoa</taxon>
        <taxon>Cnidaria</taxon>
        <taxon>Anthozoa</taxon>
        <taxon>Hexacorallia</taxon>
        <taxon>Scleractinia</taxon>
        <taxon>Fungiina</taxon>
        <taxon>Poritidae</taxon>
        <taxon>Porites</taxon>
    </lineage>
</organism>
<dbReference type="Pfam" id="PF11957">
    <property type="entry name" value="efThoc1"/>
    <property type="match status" value="1"/>
</dbReference>
<accession>A0ABN8MBI8</accession>
<sequence>MADDAKLEVEAARAQFTSCVNNAKDANDVSDLTAVFQTTPGSEQEKKLVVDQVFRDLVKETMLKGKNIERCKLLIGLVIKAAVEGHCSPNLVFILLSDVFDCITLEDCDPLFSFVEERVSTWTMPLFFSAGKNLLLRIGNDLLRRLSTSQNTVFCGRIQLFLARLFPLSEKSGLNLMSHFNYENITTYTQRTATDLKDKSSTGSEMEVDDREAGELTSSSNVPIDFNLYKKFWALQDYFRNPTQCYTAAAWKPFTDNTKQVLNVFRSHKLEHVTWKKKAWDLKNLGGSKDEARYFAKFLTNEKLLDLQLSDSNFRRTILVQMLIIYQYLVGNVKFKSANQVLNESQSTWVKEMTSQVYELLRETPPDGEKFAKAVEHILEREENWISWKNEGCPTFIKERTEEDGKPKPTRKRKASIGDEMASGWKTSKVLMGSNELTRLWNLNPDNLEACKAENRVFLPTLEEYFSEAIEQADPEAMVEDEYKVVKKSNYGWRALRLLARRSHHFFQPSTNPFKTLPEYLDSVVHQLAQELPSGLVTSSHKFSSILCVRNATQWMVGRYNGANHVTGLSIAPILSRWRDSRHYNKCFYIYVLSFKKTGEPSILSFVT</sequence>
<dbReference type="PANTHER" id="PTHR13265:SF0">
    <property type="entry name" value="HPR1"/>
    <property type="match status" value="1"/>
</dbReference>
<feature type="region of interest" description="Disordered" evidence="1">
    <location>
        <begin position="196"/>
        <end position="217"/>
    </location>
</feature>
<evidence type="ECO:0000256" key="1">
    <source>
        <dbReference type="SAM" id="MobiDB-lite"/>
    </source>
</evidence>
<protein>
    <recommendedName>
        <fullName evidence="4">THO complex subunit 1</fullName>
    </recommendedName>
</protein>
<evidence type="ECO:0008006" key="4">
    <source>
        <dbReference type="Google" id="ProtNLM"/>
    </source>
</evidence>
<name>A0ABN8MBI8_9CNID</name>
<evidence type="ECO:0000313" key="3">
    <source>
        <dbReference type="Proteomes" id="UP001159427"/>
    </source>
</evidence>
<proteinExistence type="predicted"/>
<keyword evidence="3" id="KW-1185">Reference proteome</keyword>
<dbReference type="Proteomes" id="UP001159427">
    <property type="component" value="Unassembled WGS sequence"/>
</dbReference>